<reference evidence="3 4" key="2">
    <citation type="submission" date="2025-04" db="UniProtKB">
        <authorList>
            <consortium name="RefSeq"/>
        </authorList>
    </citation>
    <scope>IDENTIFICATION</scope>
    <source>
        <tissue evidence="3 4">Leaf</tissue>
    </source>
</reference>
<feature type="region of interest" description="Disordered" evidence="1">
    <location>
        <begin position="287"/>
        <end position="316"/>
    </location>
</feature>
<dbReference type="PANTHER" id="PTHR31110:SF2">
    <property type="entry name" value="PESTICIDAL CRYSTAL CRY8BA PROTEIN"/>
    <property type="match status" value="1"/>
</dbReference>
<dbReference type="RefSeq" id="XP_020082819.1">
    <property type="nucleotide sequence ID" value="XM_020227230.1"/>
</dbReference>
<dbReference type="RefSeq" id="XP_020082800.1">
    <property type="nucleotide sequence ID" value="XM_020227211.1"/>
</dbReference>
<proteinExistence type="predicted"/>
<evidence type="ECO:0000313" key="2">
    <source>
        <dbReference type="Proteomes" id="UP000515123"/>
    </source>
</evidence>
<evidence type="ECO:0000313" key="3">
    <source>
        <dbReference type="RefSeq" id="XP_020082800.1"/>
    </source>
</evidence>
<reference evidence="2" key="1">
    <citation type="journal article" date="2015" name="Nat. Genet.">
        <title>The pineapple genome and the evolution of CAM photosynthesis.</title>
        <authorList>
            <person name="Ming R."/>
            <person name="VanBuren R."/>
            <person name="Wai C.M."/>
            <person name="Tang H."/>
            <person name="Schatz M.C."/>
            <person name="Bowers J.E."/>
            <person name="Lyons E."/>
            <person name="Wang M.L."/>
            <person name="Chen J."/>
            <person name="Biggers E."/>
            <person name="Zhang J."/>
            <person name="Huang L."/>
            <person name="Zhang L."/>
            <person name="Miao W."/>
            <person name="Zhang J."/>
            <person name="Ye Z."/>
            <person name="Miao C."/>
            <person name="Lin Z."/>
            <person name="Wang H."/>
            <person name="Zhou H."/>
            <person name="Yim W.C."/>
            <person name="Priest H.D."/>
            <person name="Zheng C."/>
            <person name="Woodhouse M."/>
            <person name="Edger P.P."/>
            <person name="Guyot R."/>
            <person name="Guo H.B."/>
            <person name="Guo H."/>
            <person name="Zheng G."/>
            <person name="Singh R."/>
            <person name="Sharma A."/>
            <person name="Min X."/>
            <person name="Zheng Y."/>
            <person name="Lee H."/>
            <person name="Gurtowski J."/>
            <person name="Sedlazeck F.J."/>
            <person name="Harkess A."/>
            <person name="McKain M.R."/>
            <person name="Liao Z."/>
            <person name="Fang J."/>
            <person name="Liu J."/>
            <person name="Zhang X."/>
            <person name="Zhang Q."/>
            <person name="Hu W."/>
            <person name="Qin Y."/>
            <person name="Wang K."/>
            <person name="Chen L.Y."/>
            <person name="Shirley N."/>
            <person name="Lin Y.R."/>
            <person name="Liu L.Y."/>
            <person name="Hernandez A.G."/>
            <person name="Wright C.L."/>
            <person name="Bulone V."/>
            <person name="Tuskan G.A."/>
            <person name="Heath K."/>
            <person name="Zee F."/>
            <person name="Moore P.H."/>
            <person name="Sunkar R."/>
            <person name="Leebens-Mack J.H."/>
            <person name="Mockler T."/>
            <person name="Bennetzen J.L."/>
            <person name="Freeling M."/>
            <person name="Sankoff D."/>
            <person name="Paterson A.H."/>
            <person name="Zhu X."/>
            <person name="Yang X."/>
            <person name="Smith J.A."/>
            <person name="Cushman J.C."/>
            <person name="Paull R.E."/>
            <person name="Yu Q."/>
        </authorList>
    </citation>
    <scope>NUCLEOTIDE SEQUENCE [LARGE SCALE GENOMIC DNA]</scope>
    <source>
        <strain evidence="2">cv. F153</strain>
    </source>
</reference>
<evidence type="ECO:0000313" key="5">
    <source>
        <dbReference type="RefSeq" id="XP_020082814.1"/>
    </source>
</evidence>
<sequence>MFTEGLDPHALRWVREDQSPILTHEHWIDPLRLRSGGGRGLGVPPPERFRSGHLPIGAIPISRTIPIEDYSESGSDMDVSSDTEVEEIRGGKYFVGSSPSNDVSGLRVSDGAFVGNRYAGQLSGRNYYSSNRNSAFSSLRQETVRDNGYMEEEEEIELSDSGGSLEFASQAGKDNGGGSYFHFRKEVSSQAEEVGAGKRGSYPAENYTFSDPFIEETNFPADKCGGASLGKQSRSNSRHVSFQGNPENFAEMDAFCDAPTASPIHGCDQEVGQAAVQAPAAKSCSTGVDGSGGSNVEKEPSYHANGVTDQPDHSSRSYSIGADVGVSSSLLPARVPTFQASAQGPWHCVISYDACVRLCLHSWARGCMEAPIFLDNECALLRSAFGLQQILLQSEEELLAKRSLELVSTGAAPKPRKTICKLKVQVRKVRMSMDMPSGCSFSQLRPPMLKLEPLRYRLSYLQSTLSSGWESVRKVRVVPRLPANSSFSKNSLAYMHASAKYIKQLSGLLKSRVTTLRNNSSYEIVQETYSCRLRMKSSDEDSWVRMQPGSGETHVFLPDSLGDDLIIEVYDSNGKSCGLVVAQVASIVDYPGDKLRWWPLYCEPEHELVGRIQLFVNYTASSDENNPKCGSVAETVAYDIVLEAAMKSQNIQERNLVLHGSWKWLLTEFASYYGVSDVYTKLRYLSYVMDVATPTEDCLALIHDLLLPVIVKRRSENTLSHQENRILGEIEEQTKLILAMVFENYKSLDESLPSGMVEAFGPTTGSPSPALAPAVKLYTLLHDILSPEAQLKLCSYFQAAARKRSRRHLHDTDEYIARTAETSIMDDMAISIGYQKMRSLCYNLRNEVFTDIEIHNQDVLPSFVDLPSLAASIYSVELYNRLREFLVACPPTSPSPPVADLLIATANFQRDLASWNICPVKGGVDAKQLFHLYIILWIQEKRLALLESCKLDKVRWAGVRTQYMTTPFVDDMYGRLSTMLNEFDIIICRWPEYIFVLEIAIADVEKAVVEALEKQYCDVLASLKDTMAIKKFGLKYVQKLAKHSPICPYVVPDELGIFLNTMKRLLDVLRPKLEMQLKSWGSCIPDGGNTVAGERLSEVTVIFRAKFRNYMQAVVEKLAENTRAQSATKIKKIIEESKDIMMEADIHSRIQPLRDLLTETITHVHEIFEVHVFVALCRGFWDRMGQDVLSFLENRKENRAWYRGARVTVGVLDDTFASQLQQLLGNALQEKDLEPPRSIKEARSVLCKDAPIENDSAFFC</sequence>
<evidence type="ECO:0000313" key="4">
    <source>
        <dbReference type="RefSeq" id="XP_020082808.1"/>
    </source>
</evidence>
<dbReference type="PANTHER" id="PTHR31110">
    <property type="entry name" value="PESTICIDAL CRYSTAL CRY8BA PROTEIN"/>
    <property type="match status" value="1"/>
</dbReference>
<evidence type="ECO:0000313" key="6">
    <source>
        <dbReference type="RefSeq" id="XP_020082819.1"/>
    </source>
</evidence>
<dbReference type="AlphaFoldDB" id="A0A6P5ENC7"/>
<accession>A0A6P5ENC7</accession>
<keyword evidence="2" id="KW-1185">Reference proteome</keyword>
<organism evidence="3">
    <name type="scientific">Ananas comosus</name>
    <name type="common">Pineapple</name>
    <name type="synonym">Ananas ananas</name>
    <dbReference type="NCBI Taxonomy" id="4615"/>
    <lineage>
        <taxon>Eukaryota</taxon>
        <taxon>Viridiplantae</taxon>
        <taxon>Streptophyta</taxon>
        <taxon>Embryophyta</taxon>
        <taxon>Tracheophyta</taxon>
        <taxon>Spermatophyta</taxon>
        <taxon>Magnoliopsida</taxon>
        <taxon>Liliopsida</taxon>
        <taxon>Poales</taxon>
        <taxon>Bromeliaceae</taxon>
        <taxon>Bromelioideae</taxon>
        <taxon>Ananas</taxon>
    </lineage>
</organism>
<dbReference type="Proteomes" id="UP000515123">
    <property type="component" value="Linkage group 2"/>
</dbReference>
<name>A0A6P5ENC7_ANACO</name>
<evidence type="ECO:0000256" key="1">
    <source>
        <dbReference type="SAM" id="MobiDB-lite"/>
    </source>
</evidence>
<protein>
    <submittedName>
        <fullName evidence="3 4">Uncharacterized protein LOC109706400 isoform X1</fullName>
    </submittedName>
</protein>
<dbReference type="Gramene" id="Aco001269.1.mrna1">
    <property type="protein sequence ID" value="Aco001269.1.mrna1"/>
    <property type="gene ID" value="Aco001269.1.path1"/>
</dbReference>
<dbReference type="GeneID" id="109706400"/>
<dbReference type="RefSeq" id="XP_020082814.1">
    <property type="nucleotide sequence ID" value="XM_020227225.1"/>
</dbReference>
<gene>
    <name evidence="3 4 5 6" type="primary">LOC109706400</name>
</gene>
<dbReference type="RefSeq" id="XP_020082808.1">
    <property type="nucleotide sequence ID" value="XM_020227219.1"/>
</dbReference>
<dbReference type="OrthoDB" id="1896158at2759"/>